<dbReference type="EMBL" id="QSBY01000007">
    <property type="protein sequence ID" value="RHW71220.1"/>
    <property type="molecule type" value="Genomic_DNA"/>
</dbReference>
<dbReference type="PROSITE" id="PS51914">
    <property type="entry name" value="MRH"/>
    <property type="match status" value="1"/>
</dbReference>
<dbReference type="Proteomes" id="UP000266743">
    <property type="component" value="Chromosome 7"/>
</dbReference>
<dbReference type="InterPro" id="IPR028146">
    <property type="entry name" value="PRKCSH_N"/>
</dbReference>
<feature type="signal peptide" evidence="6">
    <location>
        <begin position="1"/>
        <end position="21"/>
    </location>
</feature>
<dbReference type="AlphaFoldDB" id="A0A3L6LA08"/>
<feature type="chain" id="PRO_5018102290" description="Glucosidase 2 subunit beta" evidence="6">
    <location>
        <begin position="22"/>
        <end position="481"/>
    </location>
</feature>
<comment type="caution">
    <text evidence="8">The sequence shown here is derived from an EMBL/GenBank/DDBJ whole genome shotgun (WGS) entry which is preliminary data.</text>
</comment>
<evidence type="ECO:0000313" key="8">
    <source>
        <dbReference type="EMBL" id="RHW71220.1"/>
    </source>
</evidence>
<reference evidence="8 9" key="1">
    <citation type="submission" date="2018-09" db="EMBL/GenBank/DDBJ databases">
        <title>whole genome sequence of T. equiperdum IVM-t1 strain.</title>
        <authorList>
            <person name="Suganuma K."/>
        </authorList>
    </citation>
    <scope>NUCLEOTIDE SEQUENCE [LARGE SCALE GENOMIC DNA]</scope>
    <source>
        <strain evidence="8 9">IVM-t1</strain>
    </source>
</reference>
<evidence type="ECO:0000256" key="5">
    <source>
        <dbReference type="SAM" id="Coils"/>
    </source>
</evidence>
<dbReference type="GO" id="GO:0017177">
    <property type="term" value="C:glucosidase II complex"/>
    <property type="evidence" value="ECO:0007669"/>
    <property type="project" value="TreeGrafter"/>
</dbReference>
<name>A0A3L6LA08_9TRYP</name>
<dbReference type="Pfam" id="PF13015">
    <property type="entry name" value="PRKCSH_1"/>
    <property type="match status" value="1"/>
</dbReference>
<organism evidence="8 9">
    <name type="scientific">Trypanosoma brucei equiperdum</name>
    <dbReference type="NCBI Taxonomy" id="630700"/>
    <lineage>
        <taxon>Eukaryota</taxon>
        <taxon>Discoba</taxon>
        <taxon>Euglenozoa</taxon>
        <taxon>Kinetoplastea</taxon>
        <taxon>Metakinetoplastina</taxon>
        <taxon>Trypanosomatida</taxon>
        <taxon>Trypanosomatidae</taxon>
        <taxon>Trypanosoma</taxon>
    </lineage>
</organism>
<dbReference type="InterPro" id="IPR044865">
    <property type="entry name" value="MRH_dom"/>
</dbReference>
<dbReference type="InterPro" id="IPR036607">
    <property type="entry name" value="PRKCSH"/>
</dbReference>
<accession>A0A3L6LA08</accession>
<keyword evidence="3" id="KW-0256">Endoplasmic reticulum</keyword>
<keyword evidence="5" id="KW-0175">Coiled coil</keyword>
<evidence type="ECO:0000256" key="2">
    <source>
        <dbReference type="ARBA" id="ARBA00022729"/>
    </source>
</evidence>
<keyword evidence="8" id="KW-0418">Kinase</keyword>
<dbReference type="SUPFAM" id="SSF50911">
    <property type="entry name" value="Mannose 6-phosphate receptor domain"/>
    <property type="match status" value="1"/>
</dbReference>
<dbReference type="Gene3D" id="2.70.130.10">
    <property type="entry name" value="Mannose-6-phosphate receptor binding domain"/>
    <property type="match status" value="1"/>
</dbReference>
<dbReference type="GO" id="GO:0006491">
    <property type="term" value="P:N-glycan processing"/>
    <property type="evidence" value="ECO:0007669"/>
    <property type="project" value="TreeGrafter"/>
</dbReference>
<protein>
    <recommendedName>
        <fullName evidence="1">Glucosidase 2 subunit beta</fullName>
    </recommendedName>
</protein>
<evidence type="ECO:0000256" key="1">
    <source>
        <dbReference type="ARBA" id="ARBA00022387"/>
    </source>
</evidence>
<keyword evidence="2 6" id="KW-0732">Signal</keyword>
<dbReference type="GO" id="GO:0016301">
    <property type="term" value="F:kinase activity"/>
    <property type="evidence" value="ECO:0007669"/>
    <property type="project" value="UniProtKB-KW"/>
</dbReference>
<dbReference type="PANTHER" id="PTHR12630:SF1">
    <property type="entry name" value="GLUCOSIDASE 2 SUBUNIT BETA"/>
    <property type="match status" value="1"/>
</dbReference>
<dbReference type="PANTHER" id="PTHR12630">
    <property type="entry name" value="N-LINKED OLIGOSACCHARIDE PROCESSING"/>
    <property type="match status" value="1"/>
</dbReference>
<dbReference type="InterPro" id="IPR009011">
    <property type="entry name" value="Man6P_isomerase_rcpt-bd_dom_sf"/>
</dbReference>
<evidence type="ECO:0000313" key="9">
    <source>
        <dbReference type="Proteomes" id="UP000266743"/>
    </source>
</evidence>
<feature type="domain" description="MRH" evidence="7">
    <location>
        <begin position="375"/>
        <end position="481"/>
    </location>
</feature>
<feature type="coiled-coil region" evidence="5">
    <location>
        <begin position="135"/>
        <end position="229"/>
    </location>
</feature>
<proteinExistence type="predicted"/>
<evidence type="ECO:0000256" key="4">
    <source>
        <dbReference type="ARBA" id="ARBA00023157"/>
    </source>
</evidence>
<evidence type="ECO:0000259" key="7">
    <source>
        <dbReference type="PROSITE" id="PS51914"/>
    </source>
</evidence>
<dbReference type="Pfam" id="PF12999">
    <property type="entry name" value="PRKCSH-like"/>
    <property type="match status" value="1"/>
</dbReference>
<sequence length="481" mass="54460">MTDMLFAVLLTISLLVHVSLALDPTYGAQDAYLDHFKGISSSGTFQCLTGSKVIKGDQINDDFCDCPDGSDEPGTSACTNHFTKVKFPDGWKFRCRNIGFKSKEIPHNRVNDGLCDCCDGSDEYGGIVQCANICAEVQEKEAEELMLEREKMKLSLEEKKKMVEQATVKREQDKVALKEEKAELEAAEISRERMSRDLPPLEDHEKKEKQRLSKEFKILQKHIQENEANEEGTKLKYRAGCTKWYTTVDCGTKSSVTDEKGCDELIPGNVSGYCECAEAKTDATVKYQKNCDHKPLRCSFVCKTAGEEGTLSSSEEQYFDTTNDPSYELPGAKNLRAKIKDLDEKLDNLRSSIAAKEARLKRNLNTEDIIRTLEDECFTLDVKIYTYKFCPFKDAHQYSKGTEIGNSIGKWVRFGESTYSLWSTTDDHTHMLYEGGDWCWNHDQRTTDVRLVCGPENKLLKAEEPISCKYAMVFQTPAICE</sequence>
<evidence type="ECO:0000256" key="6">
    <source>
        <dbReference type="SAM" id="SignalP"/>
    </source>
</evidence>
<keyword evidence="8" id="KW-0808">Transferase</keyword>
<gene>
    <name evidence="8" type="ORF">DPX39_070021100</name>
</gene>
<feature type="coiled-coil region" evidence="5">
    <location>
        <begin position="332"/>
        <end position="359"/>
    </location>
</feature>
<dbReference type="InterPro" id="IPR039794">
    <property type="entry name" value="Gtb1-like"/>
</dbReference>
<keyword evidence="4" id="KW-1015">Disulfide bond</keyword>
<evidence type="ECO:0000256" key="3">
    <source>
        <dbReference type="ARBA" id="ARBA00022824"/>
    </source>
</evidence>